<dbReference type="Pfam" id="PF01156">
    <property type="entry name" value="IU_nuc_hydro"/>
    <property type="match status" value="1"/>
</dbReference>
<dbReference type="InterPro" id="IPR023186">
    <property type="entry name" value="IUNH"/>
</dbReference>
<dbReference type="GO" id="GO:0045437">
    <property type="term" value="F:uridine nucleosidase activity"/>
    <property type="evidence" value="ECO:0007669"/>
    <property type="project" value="UniProtKB-ARBA"/>
</dbReference>
<accession>A0A212QPW6</accession>
<dbReference type="GO" id="GO:0006152">
    <property type="term" value="P:purine nucleoside catabolic process"/>
    <property type="evidence" value="ECO:0007669"/>
    <property type="project" value="TreeGrafter"/>
</dbReference>
<reference evidence="4 5" key="1">
    <citation type="submission" date="2017-06" db="EMBL/GenBank/DDBJ databases">
        <authorList>
            <person name="Kim H.J."/>
            <person name="Triplett B.A."/>
        </authorList>
    </citation>
    <scope>NUCLEOTIDE SEQUENCE [LARGE SCALE GENOMIC DNA]</scope>
    <source>
        <strain evidence="4 5">B29T1</strain>
    </source>
</reference>
<dbReference type="Gene3D" id="3.90.245.10">
    <property type="entry name" value="Ribonucleoside hydrolase-like"/>
    <property type="match status" value="1"/>
</dbReference>
<dbReference type="EMBL" id="FYEH01000002">
    <property type="protein sequence ID" value="SNB61476.1"/>
    <property type="molecule type" value="Genomic_DNA"/>
</dbReference>
<dbReference type="CDD" id="cd02651">
    <property type="entry name" value="nuc_hydro_IU_UC_XIUA"/>
    <property type="match status" value="1"/>
</dbReference>
<dbReference type="RefSeq" id="WP_088560108.1">
    <property type="nucleotide sequence ID" value="NZ_FYEH01000002.1"/>
</dbReference>
<feature type="domain" description="Inosine/uridine-preferring nucleoside hydrolase" evidence="3">
    <location>
        <begin position="6"/>
        <end position="303"/>
    </location>
</feature>
<dbReference type="PANTHER" id="PTHR12304:SF4">
    <property type="entry name" value="URIDINE NUCLEOSIDASE"/>
    <property type="match status" value="1"/>
</dbReference>
<dbReference type="AlphaFoldDB" id="A0A212QPW6"/>
<sequence length="321" mass="34302">MTRQAIIIDTDPGQDDAIAILTALGSPEAIEILGICAVAGNVPLALTLDNVRKLLELANRRDVPVFAGAEAPLTRPLVTAEHVHGMTGMDGHDFPPPTMPVQDRHAATFIVEAVMSRPAKSVTICALGPATNLALALALEPRIAQRLREIVWMGGAAVEGGNITPASEFNVHVDPEAGAKLLASGAEIVMMPLDVTHKARVTHAWMEEIRAIGGPVGIALGNLMTFAKGADERKFGKDRSPLHDPTTIAYVLQPELFAGQRVNVEIETGGYYTRGMTVVDWWGVAGRPVNVTFMRDIDAPGFFALLTDRLRRLATDLAATA</sequence>
<name>A0A212QPW6_9PROT</name>
<proteinExistence type="predicted"/>
<dbReference type="PANTHER" id="PTHR12304">
    <property type="entry name" value="INOSINE-URIDINE PREFERRING NUCLEOSIDE HYDROLASE"/>
    <property type="match status" value="1"/>
</dbReference>
<evidence type="ECO:0000259" key="3">
    <source>
        <dbReference type="Pfam" id="PF01156"/>
    </source>
</evidence>
<organism evidence="4 5">
    <name type="scientific">Arboricoccus pini</name>
    <dbReference type="NCBI Taxonomy" id="1963835"/>
    <lineage>
        <taxon>Bacteria</taxon>
        <taxon>Pseudomonadati</taxon>
        <taxon>Pseudomonadota</taxon>
        <taxon>Alphaproteobacteria</taxon>
        <taxon>Geminicoccales</taxon>
        <taxon>Geminicoccaceae</taxon>
        <taxon>Arboricoccus</taxon>
    </lineage>
</organism>
<dbReference type="GO" id="GO:0005829">
    <property type="term" value="C:cytosol"/>
    <property type="evidence" value="ECO:0007669"/>
    <property type="project" value="TreeGrafter"/>
</dbReference>
<dbReference type="SUPFAM" id="SSF53590">
    <property type="entry name" value="Nucleoside hydrolase"/>
    <property type="match status" value="1"/>
</dbReference>
<dbReference type="InterPro" id="IPR015910">
    <property type="entry name" value="I/U_nuclsd_hydro_CS"/>
</dbReference>
<evidence type="ECO:0000313" key="5">
    <source>
        <dbReference type="Proteomes" id="UP000197065"/>
    </source>
</evidence>
<protein>
    <submittedName>
        <fullName evidence="4">Purine nucleosidase</fullName>
    </submittedName>
</protein>
<keyword evidence="1" id="KW-0378">Hydrolase</keyword>
<dbReference type="Proteomes" id="UP000197065">
    <property type="component" value="Unassembled WGS sequence"/>
</dbReference>
<dbReference type="PROSITE" id="PS01247">
    <property type="entry name" value="IUNH"/>
    <property type="match status" value="1"/>
</dbReference>
<evidence type="ECO:0000313" key="4">
    <source>
        <dbReference type="EMBL" id="SNB61476.1"/>
    </source>
</evidence>
<keyword evidence="5" id="KW-1185">Reference proteome</keyword>
<dbReference type="GO" id="GO:0008477">
    <property type="term" value="F:purine nucleosidase activity"/>
    <property type="evidence" value="ECO:0007669"/>
    <property type="project" value="TreeGrafter"/>
</dbReference>
<dbReference type="OrthoDB" id="9797882at2"/>
<keyword evidence="2" id="KW-0326">Glycosidase</keyword>
<dbReference type="InterPro" id="IPR036452">
    <property type="entry name" value="Ribo_hydro-like"/>
</dbReference>
<evidence type="ECO:0000256" key="1">
    <source>
        <dbReference type="ARBA" id="ARBA00022801"/>
    </source>
</evidence>
<evidence type="ECO:0000256" key="2">
    <source>
        <dbReference type="ARBA" id="ARBA00023295"/>
    </source>
</evidence>
<dbReference type="InterPro" id="IPR001910">
    <property type="entry name" value="Inosine/uridine_hydrolase_dom"/>
</dbReference>
<gene>
    <name evidence="4" type="ORF">SAMN07250955_102259</name>
</gene>